<dbReference type="Gene3D" id="3.30.310.70">
    <property type="entry name" value="TT1751-like domain"/>
    <property type="match status" value="1"/>
</dbReference>
<keyword evidence="2" id="KW-0472">Membrane</keyword>
<feature type="compositionally biased region" description="Low complexity" evidence="1">
    <location>
        <begin position="192"/>
        <end position="203"/>
    </location>
</feature>
<feature type="transmembrane region" description="Helical" evidence="2">
    <location>
        <begin position="679"/>
        <end position="700"/>
    </location>
</feature>
<proteinExistence type="predicted"/>
<reference evidence="3 4" key="1">
    <citation type="journal article" date="2012" name="Science">
        <title>The Paleozoic origin of enzymatic lignin decomposition reconstructed from 31 fungal genomes.</title>
        <authorList>
            <person name="Floudas D."/>
            <person name="Binder M."/>
            <person name="Riley R."/>
            <person name="Barry K."/>
            <person name="Blanchette R.A."/>
            <person name="Henrissat B."/>
            <person name="Martinez A.T."/>
            <person name="Otillar R."/>
            <person name="Spatafora J.W."/>
            <person name="Yadav J.S."/>
            <person name="Aerts A."/>
            <person name="Benoit I."/>
            <person name="Boyd A."/>
            <person name="Carlson A."/>
            <person name="Copeland A."/>
            <person name="Coutinho P.M."/>
            <person name="de Vries R.P."/>
            <person name="Ferreira P."/>
            <person name="Findley K."/>
            <person name="Foster B."/>
            <person name="Gaskell J."/>
            <person name="Glotzer D."/>
            <person name="Gorecki P."/>
            <person name="Heitman J."/>
            <person name="Hesse C."/>
            <person name="Hori C."/>
            <person name="Igarashi K."/>
            <person name="Jurgens J.A."/>
            <person name="Kallen N."/>
            <person name="Kersten P."/>
            <person name="Kohler A."/>
            <person name="Kuees U."/>
            <person name="Kumar T.K.A."/>
            <person name="Kuo A."/>
            <person name="LaButti K."/>
            <person name="Larrondo L.F."/>
            <person name="Lindquist E."/>
            <person name="Ling A."/>
            <person name="Lombard V."/>
            <person name="Lucas S."/>
            <person name="Lundell T."/>
            <person name="Martin R."/>
            <person name="McLaughlin D.J."/>
            <person name="Morgenstern I."/>
            <person name="Morin E."/>
            <person name="Murat C."/>
            <person name="Nagy L.G."/>
            <person name="Nolan M."/>
            <person name="Ohm R.A."/>
            <person name="Patyshakuliyeva A."/>
            <person name="Rokas A."/>
            <person name="Ruiz-Duenas F.J."/>
            <person name="Sabat G."/>
            <person name="Salamov A."/>
            <person name="Samejima M."/>
            <person name="Schmutz J."/>
            <person name="Slot J.C."/>
            <person name="St John F."/>
            <person name="Stenlid J."/>
            <person name="Sun H."/>
            <person name="Sun S."/>
            <person name="Syed K."/>
            <person name="Tsang A."/>
            <person name="Wiebenga A."/>
            <person name="Young D."/>
            <person name="Pisabarro A."/>
            <person name="Eastwood D.C."/>
            <person name="Martin F."/>
            <person name="Cullen D."/>
            <person name="Grigoriev I.V."/>
            <person name="Hibbett D.S."/>
        </authorList>
    </citation>
    <scope>NUCLEOTIDE SEQUENCE</scope>
    <source>
        <strain evidence="4">FP-58527</strain>
    </source>
</reference>
<accession>S8EA96</accession>
<dbReference type="AlphaFoldDB" id="S8EA96"/>
<evidence type="ECO:0008006" key="5">
    <source>
        <dbReference type="Google" id="ProtNLM"/>
    </source>
</evidence>
<evidence type="ECO:0000256" key="1">
    <source>
        <dbReference type="SAM" id="MobiDB-lite"/>
    </source>
</evidence>
<evidence type="ECO:0000256" key="2">
    <source>
        <dbReference type="SAM" id="Phobius"/>
    </source>
</evidence>
<dbReference type="InterPro" id="IPR035923">
    <property type="entry name" value="TT1751-like_sf"/>
</dbReference>
<dbReference type="SUPFAM" id="SSF103247">
    <property type="entry name" value="TT1751-like"/>
    <property type="match status" value="1"/>
</dbReference>
<protein>
    <recommendedName>
        <fullName evidence="5">DUF302 domain-containing protein</fullName>
    </recommendedName>
</protein>
<organism evidence="3 4">
    <name type="scientific">Fomitopsis schrenkii</name>
    <name type="common">Brown rot fungus</name>
    <dbReference type="NCBI Taxonomy" id="2126942"/>
    <lineage>
        <taxon>Eukaryota</taxon>
        <taxon>Fungi</taxon>
        <taxon>Dikarya</taxon>
        <taxon>Basidiomycota</taxon>
        <taxon>Agaricomycotina</taxon>
        <taxon>Agaricomycetes</taxon>
        <taxon>Polyporales</taxon>
        <taxon>Fomitopsis</taxon>
    </lineage>
</organism>
<dbReference type="CDD" id="cd14797">
    <property type="entry name" value="DUF302"/>
    <property type="match status" value="1"/>
</dbReference>
<dbReference type="HOGENOM" id="CLU_020369_0_0_1"/>
<evidence type="ECO:0000313" key="4">
    <source>
        <dbReference type="Proteomes" id="UP000015241"/>
    </source>
</evidence>
<gene>
    <name evidence="3" type="ORF">FOMPIDRAFT_1036013</name>
</gene>
<dbReference type="OrthoDB" id="3350156at2759"/>
<feature type="compositionally biased region" description="Pro residues" evidence="1">
    <location>
        <begin position="204"/>
        <end position="217"/>
    </location>
</feature>
<dbReference type="Proteomes" id="UP000015241">
    <property type="component" value="Unassembled WGS sequence"/>
</dbReference>
<feature type="region of interest" description="Disordered" evidence="1">
    <location>
        <begin position="192"/>
        <end position="264"/>
    </location>
</feature>
<dbReference type="STRING" id="743788.S8EA96"/>
<dbReference type="InParanoid" id="S8EA96"/>
<keyword evidence="4" id="KW-1185">Reference proteome</keyword>
<keyword evidence="2" id="KW-1133">Transmembrane helix</keyword>
<dbReference type="EMBL" id="KE504138">
    <property type="protein sequence ID" value="EPT01927.1"/>
    <property type="molecule type" value="Genomic_DNA"/>
</dbReference>
<evidence type="ECO:0000313" key="3">
    <source>
        <dbReference type="EMBL" id="EPT01927.1"/>
    </source>
</evidence>
<dbReference type="eggNOG" id="ENOG502SHDG">
    <property type="taxonomic scope" value="Eukaryota"/>
</dbReference>
<feature type="compositionally biased region" description="Low complexity" evidence="1">
    <location>
        <begin position="218"/>
        <end position="247"/>
    </location>
</feature>
<name>S8EA96_FOMSC</name>
<keyword evidence="2" id="KW-0812">Transmembrane</keyword>
<sequence length="702" mass="75481">MSKTIHDVKAKRVVFDSSLSFDEVTTRLDRELSRDKAGPKVHELLRSATSREELERGLQEISGGKDFVLFAAMPFHTWRNAYYNQAAPVQRTTRYILGNPLVAETMIAHDPYVVLNVPPTILVLENDNKSGTQVVYHLPSSVIAVGNAKAELRAAAEVLDAKLEALESDYQPGTSMSTVRGLRRLNIADLSMSASTSSDDTTPSRPPTPQSPLPSPGSPSGDSVSSFPSEISSFLFSSGPGSPPHSGQTQHSALPSESDGELHDSTQGLIIPSLTLPTPAKRATPYGETLGDLRLLVLAPRRAAASTASLVAYLLEENDEVVELGMWEEEVHGADDGAPKVSVIRASTHWVEHRDAHGLEHVEPARNVEVIELPGYDGSDDAETVAGRTLPVIHGPFQRMLEALHPKHAPSGVLANLLSSSSTPLYTALVLLVHSTPTTTETALLDALAPHIPVIVLPPLPAHSTYPFRAYSPFSNSSSAYSSPAYPGSSSPHTAATLSSFRPATPHALRTGLFRTPETLARLRGEAASRFLRWREVERAVEKLTGSPSVSADTVRAPKSPATRTTSAWDKAQWEAEWEGTLSQEIAVGLRQRRRADTALAPVAHEAGEDRPPIFTETRLRRNSQCAPAPFDPLHVNSLFMVSISLLGPLKSRIARSLSLRSGDVEETSRAKATQPTSFGLGLALVGAFCAGIGLGLLVARI</sequence>
<dbReference type="InterPro" id="IPR005180">
    <property type="entry name" value="DUF302"/>
</dbReference>